<dbReference type="CDD" id="cd09679">
    <property type="entry name" value="Cas10_III"/>
    <property type="match status" value="1"/>
</dbReference>
<dbReference type="PROSITE" id="PS50887">
    <property type="entry name" value="GGDEF"/>
    <property type="match status" value="1"/>
</dbReference>
<dbReference type="InterPro" id="IPR000160">
    <property type="entry name" value="GGDEF_dom"/>
</dbReference>
<proteinExistence type="predicted"/>
<dbReference type="Pfam" id="PF12469">
    <property type="entry name" value="Cmr2_N"/>
    <property type="match status" value="1"/>
</dbReference>
<protein>
    <submittedName>
        <fullName evidence="5">CRISPR-associated protein, Crm2 family</fullName>
    </submittedName>
</protein>
<dbReference type="GO" id="GO:0051607">
    <property type="term" value="P:defense response to virus"/>
    <property type="evidence" value="ECO:0007669"/>
    <property type="project" value="UniProtKB-KW"/>
</dbReference>
<dbReference type="GO" id="GO:0000166">
    <property type="term" value="F:nucleotide binding"/>
    <property type="evidence" value="ECO:0007669"/>
    <property type="project" value="UniProtKB-KW"/>
</dbReference>
<evidence type="ECO:0000313" key="6">
    <source>
        <dbReference type="Proteomes" id="UP000009229"/>
    </source>
</evidence>
<dbReference type="NCBIfam" id="TIGR02577">
    <property type="entry name" value="cas_TM1794_Cmr2"/>
    <property type="match status" value="1"/>
</dbReference>
<organism evidence="5 6">
    <name type="scientific">Desulfofundulus kuznetsovii (strain DSM 6115 / VKM B-1805 / 17)</name>
    <name type="common">Desulfotomaculum kuznetsovii</name>
    <dbReference type="NCBI Taxonomy" id="760568"/>
    <lineage>
        <taxon>Bacteria</taxon>
        <taxon>Bacillati</taxon>
        <taxon>Bacillota</taxon>
        <taxon>Clostridia</taxon>
        <taxon>Eubacteriales</taxon>
        <taxon>Peptococcaceae</taxon>
        <taxon>Desulfofundulus</taxon>
    </lineage>
</organism>
<dbReference type="Gene3D" id="3.30.70.270">
    <property type="match status" value="1"/>
</dbReference>
<dbReference type="Proteomes" id="UP000009229">
    <property type="component" value="Chromosome"/>
</dbReference>
<evidence type="ECO:0000259" key="4">
    <source>
        <dbReference type="PROSITE" id="PS50887"/>
    </source>
</evidence>
<dbReference type="KEGG" id="dku:Desku_0445"/>
<name>A0AAU8P7M5_DESK7</name>
<accession>A0AAU8P7M5</accession>
<dbReference type="AlphaFoldDB" id="A0AAU8P7M5"/>
<dbReference type="InterPro" id="IPR038242">
    <property type="entry name" value="Cmr2_N"/>
</dbReference>
<dbReference type="InterPro" id="IPR024615">
    <property type="entry name" value="CRISPR-assoc_Cmr2_N"/>
</dbReference>
<dbReference type="EMBL" id="CP002770">
    <property type="protein sequence ID" value="AEG14069.1"/>
    <property type="molecule type" value="Genomic_DNA"/>
</dbReference>
<gene>
    <name evidence="5" type="ordered locus">Desku_0445</name>
</gene>
<dbReference type="InterPro" id="IPR054767">
    <property type="entry name" value="Cas10-Cmr2_palm2"/>
</dbReference>
<feature type="coiled-coil region" evidence="3">
    <location>
        <begin position="503"/>
        <end position="530"/>
    </location>
</feature>
<keyword evidence="2" id="KW-0051">Antiviral defense</keyword>
<keyword evidence="6" id="KW-1185">Reference proteome</keyword>
<evidence type="ECO:0000256" key="3">
    <source>
        <dbReference type="SAM" id="Coils"/>
    </source>
</evidence>
<keyword evidence="3" id="KW-0175">Coiled coil</keyword>
<dbReference type="InterPro" id="IPR013407">
    <property type="entry name" value="CRISPR-assoc_prot_Cmr2"/>
</dbReference>
<sequence length="602" mass="67945">MDEMYLVVFHIGPVQDFIATARRSRDLWFGSWLLSELAKAAALEIVRQNGNDTSCLVFPAPDEDELEQLRSLDFNAPNKVMAQVRCNPAELSEAVKEAIFRRLGEICADAYAKVRGEFNCEVAWQQVEDFLEFFWASYPLNGSYKQARDFAETILNARKTTRNFAPVMWGSTAPKCSLDGSRESVIPASVHRQMNENEFREDYGIRRGEHLCGVCLLKRHGKRGKEEHFFSTSHIAALPLLERLTDRHRPLVDEYIGKLKELGIPSDALGTVRTPHPVFGRHDGQLLFEERLGEFFEMEEKLRQAKRALRSFLKEAFDGKKPLPYYALLLADGDHMGKVIDAQETPEKHQELSRSQSRFAQEARDIVQRHQGSLLYSGGDDVLALVPLHTVLACARRLTETFRQRLADFKVKDGEEEISPTLSVGIAVAHHLAPLSDVLELTRAAEKAAKSIKGKNALAVALSKRSGVERTVKGTWGTLDRRLEWFTGLYQTEAIPDGAAYELRDLVSQLETSNDELKDTLQKAAREETRRILRRKKARRGTEPIADNVLRALETFLHEGEFSFEKLKQLADELIIAREFAAAMDLANMPASTPTPGEVAEK</sequence>
<dbReference type="SMART" id="SM00267">
    <property type="entry name" value="GGDEF"/>
    <property type="match status" value="1"/>
</dbReference>
<feature type="domain" description="GGDEF" evidence="4">
    <location>
        <begin position="324"/>
        <end position="463"/>
    </location>
</feature>
<dbReference type="Pfam" id="PF22335">
    <property type="entry name" value="Cas10-Cmr2_palm2"/>
    <property type="match status" value="1"/>
</dbReference>
<dbReference type="RefSeq" id="WP_013821584.1">
    <property type="nucleotide sequence ID" value="NC_015573.1"/>
</dbReference>
<evidence type="ECO:0000256" key="1">
    <source>
        <dbReference type="ARBA" id="ARBA00022741"/>
    </source>
</evidence>
<evidence type="ECO:0000256" key="2">
    <source>
        <dbReference type="ARBA" id="ARBA00023118"/>
    </source>
</evidence>
<evidence type="ECO:0000313" key="5">
    <source>
        <dbReference type="EMBL" id="AEG14069.1"/>
    </source>
</evidence>
<dbReference type="InterPro" id="IPR043128">
    <property type="entry name" value="Rev_trsase/Diguanyl_cyclase"/>
</dbReference>
<reference evidence="6" key="1">
    <citation type="submission" date="2011-05" db="EMBL/GenBank/DDBJ databases">
        <title>Complete sequence of Desulfotomaculum kuznetsovii DSM 6115.</title>
        <authorList>
            <person name="Lucas S."/>
            <person name="Han J."/>
            <person name="Lapidus A."/>
            <person name="Cheng J.-F."/>
            <person name="Goodwin L."/>
            <person name="Pitluck S."/>
            <person name="Peters L."/>
            <person name="Mikhailova N."/>
            <person name="Lu M."/>
            <person name="Saunders E."/>
            <person name="Han C."/>
            <person name="Tapia R."/>
            <person name="Land M."/>
            <person name="Hauser L."/>
            <person name="Kyrpides N."/>
            <person name="Ivanova N."/>
            <person name="Pagani I."/>
            <person name="Nazina T."/>
            <person name="Ivanova A."/>
            <person name="Parshina S."/>
            <person name="Kuever J."/>
            <person name="Muyzer G."/>
            <person name="Plugge C."/>
            <person name="Stams A."/>
            <person name="Woyke T."/>
        </authorList>
    </citation>
    <scope>NUCLEOTIDE SEQUENCE [LARGE SCALE GENOMIC DNA]</scope>
    <source>
        <strain evidence="6">DSM 6115 / VKM B-1805 / 17</strain>
    </source>
</reference>
<keyword evidence="1" id="KW-0547">Nucleotide-binding</keyword>
<dbReference type="Gene3D" id="3.30.70.2220">
    <property type="entry name" value="CRISPR-Cas system, Cmr2 subunit, D1 domain, cysteine cluster"/>
    <property type="match status" value="1"/>
</dbReference>